<dbReference type="PANTHER" id="PTHR33154">
    <property type="entry name" value="TRANSCRIPTIONAL REGULATOR, ARSR FAMILY"/>
    <property type="match status" value="1"/>
</dbReference>
<dbReference type="Proteomes" id="UP001139103">
    <property type="component" value="Unassembled WGS sequence"/>
</dbReference>
<dbReference type="Pfam" id="PF01022">
    <property type="entry name" value="HTH_5"/>
    <property type="match status" value="1"/>
</dbReference>
<dbReference type="SMART" id="SM00418">
    <property type="entry name" value="HTH_ARSR"/>
    <property type="match status" value="1"/>
</dbReference>
<evidence type="ECO:0000259" key="4">
    <source>
        <dbReference type="PROSITE" id="PS50987"/>
    </source>
</evidence>
<dbReference type="AlphaFoldDB" id="A0A9X1SHI1"/>
<gene>
    <name evidence="5" type="ORF">LOC68_17345</name>
</gene>
<name>A0A9X1SHI1_9BACT</name>
<dbReference type="CDD" id="cd00090">
    <property type="entry name" value="HTH_ARSR"/>
    <property type="match status" value="1"/>
</dbReference>
<keyword evidence="3" id="KW-0804">Transcription</keyword>
<evidence type="ECO:0000256" key="1">
    <source>
        <dbReference type="ARBA" id="ARBA00023015"/>
    </source>
</evidence>
<organism evidence="5 6">
    <name type="scientific">Blastopirellula sediminis</name>
    <dbReference type="NCBI Taxonomy" id="2894196"/>
    <lineage>
        <taxon>Bacteria</taxon>
        <taxon>Pseudomonadati</taxon>
        <taxon>Planctomycetota</taxon>
        <taxon>Planctomycetia</taxon>
        <taxon>Pirellulales</taxon>
        <taxon>Pirellulaceae</taxon>
        <taxon>Blastopirellula</taxon>
    </lineage>
</organism>
<dbReference type="InterPro" id="IPR011991">
    <property type="entry name" value="ArsR-like_HTH"/>
</dbReference>
<evidence type="ECO:0000313" key="5">
    <source>
        <dbReference type="EMBL" id="MCC9630162.1"/>
    </source>
</evidence>
<keyword evidence="6" id="KW-1185">Reference proteome</keyword>
<dbReference type="InterPro" id="IPR051081">
    <property type="entry name" value="HTH_MetalResp_TranReg"/>
</dbReference>
<evidence type="ECO:0000256" key="2">
    <source>
        <dbReference type="ARBA" id="ARBA00023125"/>
    </source>
</evidence>
<comment type="caution">
    <text evidence="5">The sequence shown here is derived from an EMBL/GenBank/DDBJ whole genome shotgun (WGS) entry which is preliminary data.</text>
</comment>
<dbReference type="PRINTS" id="PR00778">
    <property type="entry name" value="HTHARSR"/>
</dbReference>
<dbReference type="InterPro" id="IPR036388">
    <property type="entry name" value="WH-like_DNA-bd_sf"/>
</dbReference>
<keyword evidence="2" id="KW-0238">DNA-binding</keyword>
<reference evidence="5" key="1">
    <citation type="submission" date="2021-11" db="EMBL/GenBank/DDBJ databases">
        <title>Genome sequence.</title>
        <authorList>
            <person name="Sun Q."/>
        </authorList>
    </citation>
    <scope>NUCLEOTIDE SEQUENCE</scope>
    <source>
        <strain evidence="5">JC732</strain>
    </source>
</reference>
<keyword evidence="1" id="KW-0805">Transcription regulation</keyword>
<dbReference type="InterPro" id="IPR001845">
    <property type="entry name" value="HTH_ArsR_DNA-bd_dom"/>
</dbReference>
<feature type="domain" description="HTH arsR-type" evidence="4">
    <location>
        <begin position="1"/>
        <end position="95"/>
    </location>
</feature>
<dbReference type="GO" id="GO:0003677">
    <property type="term" value="F:DNA binding"/>
    <property type="evidence" value="ECO:0007669"/>
    <property type="project" value="UniProtKB-KW"/>
</dbReference>
<dbReference type="SUPFAM" id="SSF46785">
    <property type="entry name" value="Winged helix' DNA-binding domain"/>
    <property type="match status" value="1"/>
</dbReference>
<sequence length="118" mass="13150">MKTIPQTLNPELAFRALSDPTRLRILHLLRKGELCVCDLVNVLDVPQPTASRHLAYLKKSGLVAARKEGLWQYYRLIPPVSKFHKSLLKCVADSVELSPQLQADQDYLSSCGQGDCCG</sequence>
<evidence type="ECO:0000313" key="6">
    <source>
        <dbReference type="Proteomes" id="UP001139103"/>
    </source>
</evidence>
<protein>
    <submittedName>
        <fullName evidence="5">Metalloregulator ArsR/SmtB family transcription factor</fullName>
    </submittedName>
</protein>
<proteinExistence type="predicted"/>
<dbReference type="PANTHER" id="PTHR33154:SF18">
    <property type="entry name" value="ARSENICAL RESISTANCE OPERON REPRESSOR"/>
    <property type="match status" value="1"/>
</dbReference>
<dbReference type="RefSeq" id="WP_230221061.1">
    <property type="nucleotide sequence ID" value="NZ_JAJKFT010000010.1"/>
</dbReference>
<dbReference type="InterPro" id="IPR036390">
    <property type="entry name" value="WH_DNA-bd_sf"/>
</dbReference>
<dbReference type="Gene3D" id="1.10.10.10">
    <property type="entry name" value="Winged helix-like DNA-binding domain superfamily/Winged helix DNA-binding domain"/>
    <property type="match status" value="1"/>
</dbReference>
<dbReference type="GO" id="GO:0003700">
    <property type="term" value="F:DNA-binding transcription factor activity"/>
    <property type="evidence" value="ECO:0007669"/>
    <property type="project" value="InterPro"/>
</dbReference>
<dbReference type="PROSITE" id="PS50987">
    <property type="entry name" value="HTH_ARSR_2"/>
    <property type="match status" value="1"/>
</dbReference>
<dbReference type="EMBL" id="JAJKFT010000010">
    <property type="protein sequence ID" value="MCC9630162.1"/>
    <property type="molecule type" value="Genomic_DNA"/>
</dbReference>
<dbReference type="NCBIfam" id="NF033788">
    <property type="entry name" value="HTH_metalloreg"/>
    <property type="match status" value="1"/>
</dbReference>
<evidence type="ECO:0000256" key="3">
    <source>
        <dbReference type="ARBA" id="ARBA00023163"/>
    </source>
</evidence>
<accession>A0A9X1SHI1</accession>